<evidence type="ECO:0000313" key="3">
    <source>
        <dbReference type="Proteomes" id="UP000023152"/>
    </source>
</evidence>
<feature type="transmembrane region" description="Helical" evidence="1">
    <location>
        <begin position="30"/>
        <end position="51"/>
    </location>
</feature>
<evidence type="ECO:0000256" key="1">
    <source>
        <dbReference type="SAM" id="Phobius"/>
    </source>
</evidence>
<gene>
    <name evidence="2" type="ORF">RFI_31796</name>
</gene>
<reference evidence="2 3" key="1">
    <citation type="journal article" date="2013" name="Curr. Biol.">
        <title>The Genome of the Foraminiferan Reticulomyxa filosa.</title>
        <authorList>
            <person name="Glockner G."/>
            <person name="Hulsmann N."/>
            <person name="Schleicher M."/>
            <person name="Noegel A.A."/>
            <person name="Eichinger L."/>
            <person name="Gallinger C."/>
            <person name="Pawlowski J."/>
            <person name="Sierra R."/>
            <person name="Euteneuer U."/>
            <person name="Pillet L."/>
            <person name="Moustafa A."/>
            <person name="Platzer M."/>
            <person name="Groth M."/>
            <person name="Szafranski K."/>
            <person name="Schliwa M."/>
        </authorList>
    </citation>
    <scope>NUCLEOTIDE SEQUENCE [LARGE SCALE GENOMIC DNA]</scope>
</reference>
<dbReference type="EMBL" id="ASPP01027940">
    <property type="protein sequence ID" value="ETO05600.1"/>
    <property type="molecule type" value="Genomic_DNA"/>
</dbReference>
<protein>
    <submittedName>
        <fullName evidence="2">Uncharacterized protein</fullName>
    </submittedName>
</protein>
<keyword evidence="3" id="KW-1185">Reference proteome</keyword>
<evidence type="ECO:0000313" key="2">
    <source>
        <dbReference type="EMBL" id="ETO05600.1"/>
    </source>
</evidence>
<sequence length="135" mass="15786">KTSNDKNKKSLENAFTIKSSNQFSFFFEKFMFFVNMIAQINCLLLFVVCSLKKNKGDKSMNNLLAKIFNSNNCKKKLPDQKKGPSNKKQKEIKHHNLDWLNAFIFTFQNKSAAILLFAKRSFFCYIFLIHANKKI</sequence>
<name>X6LXZ2_RETFI</name>
<organism evidence="2 3">
    <name type="scientific">Reticulomyxa filosa</name>
    <dbReference type="NCBI Taxonomy" id="46433"/>
    <lineage>
        <taxon>Eukaryota</taxon>
        <taxon>Sar</taxon>
        <taxon>Rhizaria</taxon>
        <taxon>Retaria</taxon>
        <taxon>Foraminifera</taxon>
        <taxon>Monothalamids</taxon>
        <taxon>Reticulomyxidae</taxon>
        <taxon>Reticulomyxa</taxon>
    </lineage>
</organism>
<feature type="non-terminal residue" evidence="2">
    <location>
        <position position="1"/>
    </location>
</feature>
<dbReference type="Proteomes" id="UP000023152">
    <property type="component" value="Unassembled WGS sequence"/>
</dbReference>
<dbReference type="AlphaFoldDB" id="X6LXZ2"/>
<proteinExistence type="predicted"/>
<comment type="caution">
    <text evidence="2">The sequence shown here is derived from an EMBL/GenBank/DDBJ whole genome shotgun (WGS) entry which is preliminary data.</text>
</comment>
<accession>X6LXZ2</accession>
<keyword evidence="1" id="KW-0472">Membrane</keyword>
<keyword evidence="1" id="KW-1133">Transmembrane helix</keyword>
<keyword evidence="1" id="KW-0812">Transmembrane</keyword>